<protein>
    <submittedName>
        <fullName evidence="2">Uncharacterized protein</fullName>
    </submittedName>
</protein>
<sequence>MSMLPVWEYFDRPKGSQVGVALAFAALGKLILNGALSPLIGGAMYILVGSLIYFTPVSTAELYALSKPMTDFAYSMLTLYGGMITTCGIYLVALAAGLSQPQGFAAALGANALLALKWAIFEAGKLGASKLPPLIWAALSATFSALALM</sequence>
<accession>A0A7S3B2A2</accession>
<feature type="transmembrane region" description="Helical" evidence="1">
    <location>
        <begin position="103"/>
        <end position="121"/>
    </location>
</feature>
<keyword evidence="1" id="KW-0472">Membrane</keyword>
<feature type="transmembrane region" description="Helical" evidence="1">
    <location>
        <begin position="44"/>
        <end position="66"/>
    </location>
</feature>
<feature type="transmembrane region" description="Helical" evidence="1">
    <location>
        <begin position="133"/>
        <end position="148"/>
    </location>
</feature>
<feature type="transmembrane region" description="Helical" evidence="1">
    <location>
        <begin position="72"/>
        <end position="96"/>
    </location>
</feature>
<dbReference type="AlphaFoldDB" id="A0A7S3B2A2"/>
<keyword evidence="1" id="KW-1133">Transmembrane helix</keyword>
<evidence type="ECO:0000256" key="1">
    <source>
        <dbReference type="SAM" id="Phobius"/>
    </source>
</evidence>
<evidence type="ECO:0000313" key="2">
    <source>
        <dbReference type="EMBL" id="CAE0120335.1"/>
    </source>
</evidence>
<reference evidence="2" key="1">
    <citation type="submission" date="2021-01" db="EMBL/GenBank/DDBJ databases">
        <authorList>
            <person name="Corre E."/>
            <person name="Pelletier E."/>
            <person name="Niang G."/>
            <person name="Scheremetjew M."/>
            <person name="Finn R."/>
            <person name="Kale V."/>
            <person name="Holt S."/>
            <person name="Cochrane G."/>
            <person name="Meng A."/>
            <person name="Brown T."/>
            <person name="Cohen L."/>
        </authorList>
    </citation>
    <scope>NUCLEOTIDE SEQUENCE</scope>
    <source>
        <strain evidence="2">CCMP281</strain>
    </source>
</reference>
<name>A0A7S3B2A2_9EUKA</name>
<proteinExistence type="predicted"/>
<keyword evidence="1" id="KW-0812">Transmembrane</keyword>
<dbReference type="EMBL" id="HBHX01037796">
    <property type="protein sequence ID" value="CAE0120335.1"/>
    <property type="molecule type" value="Transcribed_RNA"/>
</dbReference>
<feature type="transmembrane region" description="Helical" evidence="1">
    <location>
        <begin position="15"/>
        <end position="32"/>
    </location>
</feature>
<gene>
    <name evidence="2" type="ORF">HERI1096_LOCUS21036</name>
</gene>
<organism evidence="2">
    <name type="scientific">Haptolina ericina</name>
    <dbReference type="NCBI Taxonomy" id="156174"/>
    <lineage>
        <taxon>Eukaryota</taxon>
        <taxon>Haptista</taxon>
        <taxon>Haptophyta</taxon>
        <taxon>Prymnesiophyceae</taxon>
        <taxon>Prymnesiales</taxon>
        <taxon>Prymnesiaceae</taxon>
        <taxon>Haptolina</taxon>
    </lineage>
</organism>